<dbReference type="EMBL" id="BGZK01000026">
    <property type="protein sequence ID" value="GBP07328.1"/>
    <property type="molecule type" value="Genomic_DNA"/>
</dbReference>
<reference evidence="1 2" key="1">
    <citation type="journal article" date="2019" name="Commun. Biol.">
        <title>The bagworm genome reveals a unique fibroin gene that provides high tensile strength.</title>
        <authorList>
            <person name="Kono N."/>
            <person name="Nakamura H."/>
            <person name="Ohtoshi R."/>
            <person name="Tomita M."/>
            <person name="Numata K."/>
            <person name="Arakawa K."/>
        </authorList>
    </citation>
    <scope>NUCLEOTIDE SEQUENCE [LARGE SCALE GENOMIC DNA]</scope>
</reference>
<dbReference type="AlphaFoldDB" id="A0A4C1T1I9"/>
<gene>
    <name evidence="1" type="ORF">EVAR_4724_1</name>
</gene>
<evidence type="ECO:0000313" key="1">
    <source>
        <dbReference type="EMBL" id="GBP07328.1"/>
    </source>
</evidence>
<proteinExistence type="predicted"/>
<name>A0A4C1T1I9_EUMVA</name>
<keyword evidence="2" id="KW-1185">Reference proteome</keyword>
<accession>A0A4C1T1I9</accession>
<protein>
    <submittedName>
        <fullName evidence="1">Uncharacterized protein</fullName>
    </submittedName>
</protein>
<comment type="caution">
    <text evidence="1">The sequence shown here is derived from an EMBL/GenBank/DDBJ whole genome shotgun (WGS) entry which is preliminary data.</text>
</comment>
<evidence type="ECO:0000313" key="2">
    <source>
        <dbReference type="Proteomes" id="UP000299102"/>
    </source>
</evidence>
<sequence>MKKRDVLFHPTRKSICERDRDVIFMIQSWQQEMYGPRQPSALSYDVAARGWGAGRGRAVLIGFAETIRACLHGHCLLVVGLLTYKCPQIQKS</sequence>
<dbReference type="Proteomes" id="UP000299102">
    <property type="component" value="Unassembled WGS sequence"/>
</dbReference>
<organism evidence="1 2">
    <name type="scientific">Eumeta variegata</name>
    <name type="common">Bagworm moth</name>
    <name type="synonym">Eumeta japonica</name>
    <dbReference type="NCBI Taxonomy" id="151549"/>
    <lineage>
        <taxon>Eukaryota</taxon>
        <taxon>Metazoa</taxon>
        <taxon>Ecdysozoa</taxon>
        <taxon>Arthropoda</taxon>
        <taxon>Hexapoda</taxon>
        <taxon>Insecta</taxon>
        <taxon>Pterygota</taxon>
        <taxon>Neoptera</taxon>
        <taxon>Endopterygota</taxon>
        <taxon>Lepidoptera</taxon>
        <taxon>Glossata</taxon>
        <taxon>Ditrysia</taxon>
        <taxon>Tineoidea</taxon>
        <taxon>Psychidae</taxon>
        <taxon>Oiketicinae</taxon>
        <taxon>Eumeta</taxon>
    </lineage>
</organism>